<name>A0A5B8NK30_9CHRO</name>
<feature type="domain" description="4Fe-4S ferredoxin-type" evidence="10">
    <location>
        <begin position="149"/>
        <end position="179"/>
    </location>
</feature>
<dbReference type="RefSeq" id="WP_146294492.1">
    <property type="nucleotide sequence ID" value="NZ_CP042326.1"/>
</dbReference>
<evidence type="ECO:0000256" key="8">
    <source>
        <dbReference type="RuleBase" id="RU361237"/>
    </source>
</evidence>
<dbReference type="EMBL" id="CP042326">
    <property type="protein sequence ID" value="QDZ38881.1"/>
    <property type="molecule type" value="Genomic_DNA"/>
</dbReference>
<evidence type="ECO:0000313" key="12">
    <source>
        <dbReference type="Proteomes" id="UP000318453"/>
    </source>
</evidence>
<dbReference type="Pfam" id="PF12838">
    <property type="entry name" value="Fer4_7"/>
    <property type="match status" value="1"/>
</dbReference>
<dbReference type="GO" id="GO:0009055">
    <property type="term" value="F:electron transfer activity"/>
    <property type="evidence" value="ECO:0007669"/>
    <property type="project" value="InterPro"/>
</dbReference>
<dbReference type="Gene3D" id="1.10.1060.10">
    <property type="entry name" value="Alpha-helical ferredoxin"/>
    <property type="match status" value="1"/>
</dbReference>
<dbReference type="GO" id="GO:0022904">
    <property type="term" value="P:respiratory electron transport chain"/>
    <property type="evidence" value="ECO:0007669"/>
    <property type="project" value="TreeGrafter"/>
</dbReference>
<keyword evidence="5" id="KW-0560">Oxidoreductase</keyword>
<dbReference type="InterPro" id="IPR036010">
    <property type="entry name" value="2Fe-2S_ferredoxin-like_sf"/>
</dbReference>
<dbReference type="AlphaFoldDB" id="A0A5B8NK30"/>
<dbReference type="Gene3D" id="3.10.20.30">
    <property type="match status" value="1"/>
</dbReference>
<dbReference type="GO" id="GO:0051537">
    <property type="term" value="F:2 iron, 2 sulfur cluster binding"/>
    <property type="evidence" value="ECO:0007669"/>
    <property type="project" value="UniProtKB-KW"/>
</dbReference>
<evidence type="ECO:0000256" key="7">
    <source>
        <dbReference type="ARBA" id="ARBA00023014"/>
    </source>
</evidence>
<dbReference type="EC" id="1.3.5.1" evidence="8"/>
<evidence type="ECO:0000256" key="3">
    <source>
        <dbReference type="ARBA" id="ARBA00022714"/>
    </source>
</evidence>
<keyword evidence="2 8" id="KW-0004">4Fe-4S</keyword>
<comment type="cofactor">
    <cofactor evidence="8">
        <name>[2Fe-2S] cluster</name>
        <dbReference type="ChEBI" id="CHEBI:190135"/>
    </cofactor>
    <text evidence="8">Binds 1 [2Fe-2S] cluster.</text>
</comment>
<keyword evidence="3 8" id="KW-0001">2Fe-2S</keyword>
<dbReference type="NCBIfam" id="NF005746">
    <property type="entry name" value="PRK07570.1"/>
    <property type="match status" value="1"/>
</dbReference>
<dbReference type="InterPro" id="IPR025192">
    <property type="entry name" value="Succ_DH/fum_Rdtase_N"/>
</dbReference>
<dbReference type="InterPro" id="IPR050573">
    <property type="entry name" value="SDH/FRD_Iron-Sulfur"/>
</dbReference>
<feature type="domain" description="2Fe-2S ferredoxin-type" evidence="9">
    <location>
        <begin position="3"/>
        <end position="102"/>
    </location>
</feature>
<keyword evidence="4 8" id="KW-0479">Metal-binding</keyword>
<dbReference type="PANTHER" id="PTHR11921:SF41">
    <property type="entry name" value="SUCCINATE DEHYDROGENASE"/>
    <property type="match status" value="1"/>
</dbReference>
<sequence length="251" mass="27612">MQFKLNIWRQPHPKAQGKMVEYELDQISPDTSFLEMLDILNEQLIASGEEPVAFDHDCREGICGSCSMMINGVPHGAKKTTTCQLYMRHFHQGETITIEPWRAQPFPVIKDLVVDRSAFDEIIQSGGFITARTGSAPEANTTPIPKEVADQAMDAAVCIGCGACVAACKNASAMLFVGSKVAHLNRLPQGQPEKDRRVLNIVETMDQLGFGNCTNYGECQAACPQGITLDVISKLNRDYAVAKARQFFKSK</sequence>
<organism evidence="11 12">
    <name type="scientific">Euhalothece natronophila Z-M001</name>
    <dbReference type="NCBI Taxonomy" id="522448"/>
    <lineage>
        <taxon>Bacteria</taxon>
        <taxon>Bacillati</taxon>
        <taxon>Cyanobacteriota</taxon>
        <taxon>Cyanophyceae</taxon>
        <taxon>Oscillatoriophycideae</taxon>
        <taxon>Chroococcales</taxon>
        <taxon>Halothecacae</taxon>
        <taxon>Halothece cluster</taxon>
        <taxon>Euhalothece</taxon>
    </lineage>
</organism>
<evidence type="ECO:0000313" key="11">
    <source>
        <dbReference type="EMBL" id="QDZ38881.1"/>
    </source>
</evidence>
<dbReference type="GO" id="GO:0008177">
    <property type="term" value="F:succinate dehydrogenase (quinone) activity"/>
    <property type="evidence" value="ECO:0007669"/>
    <property type="project" value="UniProtKB-EC"/>
</dbReference>
<dbReference type="GO" id="GO:0046872">
    <property type="term" value="F:metal ion binding"/>
    <property type="evidence" value="ECO:0007669"/>
    <property type="project" value="UniProtKB-KW"/>
</dbReference>
<keyword evidence="7 8" id="KW-0411">Iron-sulfur</keyword>
<keyword evidence="12" id="KW-1185">Reference proteome</keyword>
<dbReference type="Proteomes" id="UP000318453">
    <property type="component" value="Chromosome"/>
</dbReference>
<dbReference type="GO" id="GO:0006099">
    <property type="term" value="P:tricarboxylic acid cycle"/>
    <property type="evidence" value="ECO:0007669"/>
    <property type="project" value="InterPro"/>
</dbReference>
<dbReference type="InterPro" id="IPR017896">
    <property type="entry name" value="4Fe4S_Fe-S-bd"/>
</dbReference>
<comment type="cofactor">
    <cofactor evidence="8">
        <name>[3Fe-4S] cluster</name>
        <dbReference type="ChEBI" id="CHEBI:21137"/>
    </cofactor>
    <text evidence="8">Binds 1 [3Fe-4S] cluster.</text>
</comment>
<dbReference type="Pfam" id="PF13085">
    <property type="entry name" value="Fer2_3"/>
    <property type="match status" value="1"/>
</dbReference>
<evidence type="ECO:0000259" key="10">
    <source>
        <dbReference type="PROSITE" id="PS51379"/>
    </source>
</evidence>
<dbReference type="InterPro" id="IPR009051">
    <property type="entry name" value="Helical_ferredxn"/>
</dbReference>
<evidence type="ECO:0000256" key="1">
    <source>
        <dbReference type="ARBA" id="ARBA00009433"/>
    </source>
</evidence>
<dbReference type="InterPro" id="IPR012675">
    <property type="entry name" value="Beta-grasp_dom_sf"/>
</dbReference>
<dbReference type="GO" id="GO:0051539">
    <property type="term" value="F:4 iron, 4 sulfur cluster binding"/>
    <property type="evidence" value="ECO:0007669"/>
    <property type="project" value="UniProtKB-KW"/>
</dbReference>
<comment type="cofactor">
    <cofactor evidence="8">
        <name>[4Fe-4S] cluster</name>
        <dbReference type="ChEBI" id="CHEBI:49883"/>
    </cofactor>
    <text evidence="8">Binds 1 [4Fe-4S] cluster.</text>
</comment>
<keyword evidence="8" id="KW-0003">3Fe-4S</keyword>
<dbReference type="SUPFAM" id="SSF54292">
    <property type="entry name" value="2Fe-2S ferredoxin-like"/>
    <property type="match status" value="1"/>
</dbReference>
<comment type="catalytic activity">
    <reaction evidence="8">
        <text>a quinone + succinate = fumarate + a quinol</text>
        <dbReference type="Rhea" id="RHEA:40523"/>
        <dbReference type="ChEBI" id="CHEBI:24646"/>
        <dbReference type="ChEBI" id="CHEBI:29806"/>
        <dbReference type="ChEBI" id="CHEBI:30031"/>
        <dbReference type="ChEBI" id="CHEBI:132124"/>
        <dbReference type="EC" id="1.3.5.1"/>
    </reaction>
</comment>
<protein>
    <recommendedName>
        <fullName evidence="8">Succinate dehydrogenase iron-sulfur subunit</fullName>
        <ecNumber evidence="8">1.3.5.1</ecNumber>
    </recommendedName>
</protein>
<evidence type="ECO:0000256" key="4">
    <source>
        <dbReference type="ARBA" id="ARBA00022723"/>
    </source>
</evidence>
<keyword evidence="6 8" id="KW-0408">Iron</keyword>
<dbReference type="PROSITE" id="PS51379">
    <property type="entry name" value="4FE4S_FER_2"/>
    <property type="match status" value="1"/>
</dbReference>
<gene>
    <name evidence="11" type="ORF">FRE64_02355</name>
</gene>
<dbReference type="PROSITE" id="PS00197">
    <property type="entry name" value="2FE2S_FER_1"/>
    <property type="match status" value="1"/>
</dbReference>
<accession>A0A5B8NK30</accession>
<evidence type="ECO:0000256" key="2">
    <source>
        <dbReference type="ARBA" id="ARBA00022485"/>
    </source>
</evidence>
<evidence type="ECO:0000256" key="6">
    <source>
        <dbReference type="ARBA" id="ARBA00023004"/>
    </source>
</evidence>
<dbReference type="PROSITE" id="PS51085">
    <property type="entry name" value="2FE2S_FER_2"/>
    <property type="match status" value="1"/>
</dbReference>
<evidence type="ECO:0000259" key="9">
    <source>
        <dbReference type="PROSITE" id="PS51085"/>
    </source>
</evidence>
<reference evidence="11" key="1">
    <citation type="submission" date="2019-08" db="EMBL/GenBank/DDBJ databases">
        <title>Carotenoids and Carotenoid Binding Proteins in the Halophilic Cyanobacterium Euhalothece sp. ZM00.</title>
        <authorList>
            <person name="Cho S.M."/>
            <person name="Song J.Y."/>
            <person name="Park Y.-I."/>
        </authorList>
    </citation>
    <scope>NUCLEOTIDE SEQUENCE [LARGE SCALE GENOMIC DNA]</scope>
    <source>
        <strain evidence="11">Z-M001</strain>
    </source>
</reference>
<dbReference type="GO" id="GO:0051538">
    <property type="term" value="F:3 iron, 4 sulfur cluster binding"/>
    <property type="evidence" value="ECO:0007669"/>
    <property type="project" value="UniProtKB-KW"/>
</dbReference>
<dbReference type="InterPro" id="IPR004489">
    <property type="entry name" value="Succ_DH/fum_Rdtase_Fe-S"/>
</dbReference>
<dbReference type="InterPro" id="IPR006058">
    <property type="entry name" value="2Fe2S_fd_BS"/>
</dbReference>
<dbReference type="SUPFAM" id="SSF54862">
    <property type="entry name" value="4Fe-4S ferredoxins"/>
    <property type="match status" value="1"/>
</dbReference>
<dbReference type="PANTHER" id="PTHR11921">
    <property type="entry name" value="SUCCINATE DEHYDROGENASE IRON-SULFUR PROTEIN"/>
    <property type="match status" value="1"/>
</dbReference>
<evidence type="ECO:0000256" key="5">
    <source>
        <dbReference type="ARBA" id="ARBA00023002"/>
    </source>
</evidence>
<dbReference type="NCBIfam" id="TIGR00384">
    <property type="entry name" value="dhsB"/>
    <property type="match status" value="1"/>
</dbReference>
<dbReference type="KEGG" id="enn:FRE64_02355"/>
<comment type="similarity">
    <text evidence="1 8">Belongs to the succinate dehydrogenase/fumarate reductase iron-sulfur protein family.</text>
</comment>
<dbReference type="InterPro" id="IPR001041">
    <property type="entry name" value="2Fe-2S_ferredoxin-type"/>
</dbReference>
<dbReference type="OrthoDB" id="9804391at2"/>
<proteinExistence type="inferred from homology"/>